<dbReference type="InterPro" id="IPR039374">
    <property type="entry name" value="SIP_fam"/>
</dbReference>
<protein>
    <submittedName>
        <fullName evidence="3">Siderophore-interacting protein</fullName>
    </submittedName>
</protein>
<dbReference type="Gene3D" id="3.40.50.80">
    <property type="entry name" value="Nucleotide-binding domain of ferredoxin-NADP reductase (FNR) module"/>
    <property type="match status" value="1"/>
</dbReference>
<dbReference type="SUPFAM" id="SSF63380">
    <property type="entry name" value="Riboflavin synthase domain-like"/>
    <property type="match status" value="1"/>
</dbReference>
<dbReference type="PANTHER" id="PTHR30157:SF0">
    <property type="entry name" value="NADPH-DEPENDENT FERRIC-CHELATE REDUCTASE"/>
    <property type="match status" value="1"/>
</dbReference>
<sequence length="255" mass="28878">MKKPSPKLLTLIHSESLTPNMRRLTLQSEALKTFEPNSNGSYIKFLFNQNGGTELNDLSEESRPKMRTYTIRGLDIEHGKIEVDFVTHITEDKLCGFGSRWAMDAKIGDQISIVGPGAIQNVNTDKDWFFFNADMTALPALSVKLAELPAEAKGYAIIQLMDAADQQVIKAPQGIDVIWTTEPVSKIAMSQPWLSGEPYVWCACEFDEMKRLRQFFRNDKAIPKDDIYISSYWKKGVAEDGHKVIKKQDHDEFEG</sequence>
<feature type="domain" description="FAD-binding FR-type" evidence="2">
    <location>
        <begin position="4"/>
        <end position="123"/>
    </location>
</feature>
<dbReference type="InterPro" id="IPR017927">
    <property type="entry name" value="FAD-bd_FR_type"/>
</dbReference>
<reference evidence="3" key="1">
    <citation type="submission" date="2022-02" db="EMBL/GenBank/DDBJ databases">
        <title>Vibrio sp. nov, a new bacterium isolated from seawater.</title>
        <authorList>
            <person name="Yuan Y."/>
        </authorList>
    </citation>
    <scope>NUCLEOTIDE SEQUENCE</scope>
    <source>
        <strain evidence="3">ZSDZ65</strain>
    </source>
</reference>
<dbReference type="RefSeq" id="WP_265673137.1">
    <property type="nucleotide sequence ID" value="NZ_JAKRRY010000001.1"/>
</dbReference>
<dbReference type="AlphaFoldDB" id="A0A9X3CJR2"/>
<evidence type="ECO:0000259" key="2">
    <source>
        <dbReference type="PROSITE" id="PS51384"/>
    </source>
</evidence>
<dbReference type="Gene3D" id="2.40.30.10">
    <property type="entry name" value="Translation factors"/>
    <property type="match status" value="1"/>
</dbReference>
<dbReference type="InterPro" id="IPR007037">
    <property type="entry name" value="SIP_rossman_dom"/>
</dbReference>
<dbReference type="GO" id="GO:0016491">
    <property type="term" value="F:oxidoreductase activity"/>
    <property type="evidence" value="ECO:0007669"/>
    <property type="project" value="InterPro"/>
</dbReference>
<accession>A0A9X3CJR2</accession>
<keyword evidence="4" id="KW-1185">Reference proteome</keyword>
<dbReference type="Proteomes" id="UP001155587">
    <property type="component" value="Unassembled WGS sequence"/>
</dbReference>
<dbReference type="Pfam" id="PF04954">
    <property type="entry name" value="SIP"/>
    <property type="match status" value="1"/>
</dbReference>
<comment type="caution">
    <text evidence="3">The sequence shown here is derived from an EMBL/GenBank/DDBJ whole genome shotgun (WGS) entry which is preliminary data.</text>
</comment>
<dbReference type="EMBL" id="JAKRRY010000001">
    <property type="protein sequence ID" value="MCW8344699.1"/>
    <property type="molecule type" value="Genomic_DNA"/>
</dbReference>
<comment type="similarity">
    <text evidence="1">Belongs to the SIP oxidoreductase family.</text>
</comment>
<dbReference type="Pfam" id="PF08021">
    <property type="entry name" value="FAD_binding_9"/>
    <property type="match status" value="1"/>
</dbReference>
<evidence type="ECO:0000313" key="3">
    <source>
        <dbReference type="EMBL" id="MCW8344699.1"/>
    </source>
</evidence>
<dbReference type="InterPro" id="IPR039261">
    <property type="entry name" value="FNR_nucleotide-bd"/>
</dbReference>
<evidence type="ECO:0000313" key="4">
    <source>
        <dbReference type="Proteomes" id="UP001155587"/>
    </source>
</evidence>
<dbReference type="PROSITE" id="PS51384">
    <property type="entry name" value="FAD_FR"/>
    <property type="match status" value="1"/>
</dbReference>
<name>A0A9X3CJR2_9VIBR</name>
<dbReference type="InterPro" id="IPR013113">
    <property type="entry name" value="SIP_FAD-bd"/>
</dbReference>
<dbReference type="CDD" id="cd06193">
    <property type="entry name" value="siderophore_interacting"/>
    <property type="match status" value="1"/>
</dbReference>
<dbReference type="InterPro" id="IPR017938">
    <property type="entry name" value="Riboflavin_synthase-like_b-brl"/>
</dbReference>
<dbReference type="PANTHER" id="PTHR30157">
    <property type="entry name" value="FERRIC REDUCTASE, NADPH-DEPENDENT"/>
    <property type="match status" value="1"/>
</dbReference>
<evidence type="ECO:0000256" key="1">
    <source>
        <dbReference type="ARBA" id="ARBA00035644"/>
    </source>
</evidence>
<gene>
    <name evidence="3" type="ORF">MD535_01490</name>
</gene>
<proteinExistence type="inferred from homology"/>
<organism evidence="3 4">
    <name type="scientific">Vibrio qingdaonensis</name>
    <dbReference type="NCBI Taxonomy" id="2829491"/>
    <lineage>
        <taxon>Bacteria</taxon>
        <taxon>Pseudomonadati</taxon>
        <taxon>Pseudomonadota</taxon>
        <taxon>Gammaproteobacteria</taxon>
        <taxon>Vibrionales</taxon>
        <taxon>Vibrionaceae</taxon>
        <taxon>Vibrio</taxon>
    </lineage>
</organism>